<dbReference type="InterPro" id="IPR011011">
    <property type="entry name" value="Znf_FYVE_PHD"/>
</dbReference>
<feature type="compositionally biased region" description="Basic and acidic residues" evidence="1">
    <location>
        <begin position="567"/>
        <end position="582"/>
    </location>
</feature>
<proteinExistence type="predicted"/>
<dbReference type="Proteomes" id="UP000192223">
    <property type="component" value="Unplaced"/>
</dbReference>
<dbReference type="STRING" id="224129.A0A1W4WAP5"/>
<dbReference type="AlphaFoldDB" id="A0A1W4WAP5"/>
<evidence type="ECO:0000313" key="4">
    <source>
        <dbReference type="RefSeq" id="XP_018321079.1"/>
    </source>
</evidence>
<dbReference type="InterPro" id="IPR004875">
    <property type="entry name" value="DDE_SF_endonuclease_dom"/>
</dbReference>
<feature type="compositionally biased region" description="Basic residues" evidence="1">
    <location>
        <begin position="544"/>
        <end position="559"/>
    </location>
</feature>
<sequence>MRNYKRKTERGKVSIELLQRAADAVIKDGRKLKTVARELEICHMTLFRFVKKLKAGVTPTVGYYSRQVFNQDQEKTLADYLLKCSSIYFGLLPEEVRKLAYSCAVKFDMPNIPVSWHRNKEAGADWFTSFLKRNPSLSIRAPEATSAGRASSFNRHNVREFFSKLGDVILKYNLLPSRIWNLDETGVTTVLKPKKIVAAKGVKQVGAIVSAERGTLVTVELAANAVGNTVPPMFIFPRLKYKDLFIRDGPTESIGAGNSSGWMTAKEFLIFMDHFIKHTKPTPEDPVLLLLDNHQSHVDIDVVEKAKANSVIMLSFPPHCTHNLQPLDVGVNGPFKTYCAKAQENWLRNNPGKTMSIYEIPGIVKHAWPLAATPNNIMNAFKKAGISPYNPDIFTDEDFAPSFVTDRPMPDTANISLELGNLEPQFQELADVNEPQVHHDMETIPGNEPHPAIIESATNEPQPGPSHIANLSNNVVIQATFSTFSPEAIKPLPKAPPRSCVTTKRRIRKSAILTDTPEKNALAEEKARKVKSNTKIKTKVEKRVKKNKVTGTNKRKKVASKSANGKENVKRKVLQDDNHGNDSEEETMEWYCIICYNLYSNSRPGEQWIECVMCKNWAHSKCLKSEDVHSYVCQNCNSDDDSD</sequence>
<feature type="domain" description="DDE-1" evidence="2">
    <location>
        <begin position="256"/>
        <end position="381"/>
    </location>
</feature>
<dbReference type="KEGG" id="apln:112905761"/>
<dbReference type="PANTHER" id="PTHR19303">
    <property type="entry name" value="TRANSPOSON"/>
    <property type="match status" value="1"/>
</dbReference>
<gene>
    <name evidence="4" type="primary">LOC108734152</name>
    <name evidence="5" type="synonym">LOC112905761</name>
</gene>
<protein>
    <submittedName>
        <fullName evidence="4">Uncharacterized protein LOC108734152</fullName>
    </submittedName>
    <submittedName>
        <fullName evidence="5">Uncharacterized protein LOC112905761</fullName>
    </submittedName>
</protein>
<organism evidence="3 4">
    <name type="scientific">Agrilus planipennis</name>
    <name type="common">Emerald ash borer</name>
    <name type="synonym">Agrilus marcopoli</name>
    <dbReference type="NCBI Taxonomy" id="224129"/>
    <lineage>
        <taxon>Eukaryota</taxon>
        <taxon>Metazoa</taxon>
        <taxon>Ecdysozoa</taxon>
        <taxon>Arthropoda</taxon>
        <taxon>Hexapoda</taxon>
        <taxon>Insecta</taxon>
        <taxon>Pterygota</taxon>
        <taxon>Neoptera</taxon>
        <taxon>Endopterygota</taxon>
        <taxon>Coleoptera</taxon>
        <taxon>Polyphaga</taxon>
        <taxon>Elateriformia</taxon>
        <taxon>Buprestoidea</taxon>
        <taxon>Buprestidae</taxon>
        <taxon>Agrilinae</taxon>
        <taxon>Agrilus</taxon>
    </lineage>
</organism>
<evidence type="ECO:0000256" key="1">
    <source>
        <dbReference type="SAM" id="MobiDB-lite"/>
    </source>
</evidence>
<dbReference type="GeneID" id="108734152"/>
<name>A0A1W4WAP5_AGRPL</name>
<evidence type="ECO:0000313" key="5">
    <source>
        <dbReference type="RefSeq" id="XP_025834591.1"/>
    </source>
</evidence>
<accession>A0A1W4WAP5</accession>
<dbReference type="GO" id="GO:0003677">
    <property type="term" value="F:DNA binding"/>
    <property type="evidence" value="ECO:0007669"/>
    <property type="project" value="TreeGrafter"/>
</dbReference>
<dbReference type="Gene3D" id="3.30.40.10">
    <property type="entry name" value="Zinc/RING finger domain, C3HC4 (zinc finger)"/>
    <property type="match status" value="1"/>
</dbReference>
<dbReference type="OrthoDB" id="7383979at2759"/>
<dbReference type="GO" id="GO:0005634">
    <property type="term" value="C:nucleus"/>
    <property type="evidence" value="ECO:0007669"/>
    <property type="project" value="TreeGrafter"/>
</dbReference>
<feature type="region of interest" description="Disordered" evidence="1">
    <location>
        <begin position="544"/>
        <end position="583"/>
    </location>
</feature>
<dbReference type="InterPro" id="IPR050863">
    <property type="entry name" value="CenT-Element_Derived"/>
</dbReference>
<reference evidence="4 5" key="1">
    <citation type="submission" date="2025-04" db="UniProtKB">
        <authorList>
            <consortium name="RefSeq"/>
        </authorList>
    </citation>
    <scope>IDENTIFICATION</scope>
    <source>
        <tissue evidence="4 5">Entire body</tissue>
    </source>
</reference>
<dbReference type="InterPro" id="IPR013083">
    <property type="entry name" value="Znf_RING/FYVE/PHD"/>
</dbReference>
<dbReference type="KEGG" id="apln:108734152"/>
<dbReference type="RefSeq" id="XP_025834591.1">
    <property type="nucleotide sequence ID" value="XM_025978806.1"/>
</dbReference>
<dbReference type="PANTHER" id="PTHR19303:SF71">
    <property type="entry name" value="ZINC FINGER PHD-TYPE DOMAIN-CONTAINING PROTEIN"/>
    <property type="match status" value="1"/>
</dbReference>
<dbReference type="CDD" id="cd15517">
    <property type="entry name" value="PHD_TCF19_like"/>
    <property type="match status" value="1"/>
</dbReference>
<keyword evidence="3" id="KW-1185">Reference proteome</keyword>
<dbReference type="RefSeq" id="XP_018321079.1">
    <property type="nucleotide sequence ID" value="XM_018465577.1"/>
</dbReference>
<dbReference type="SUPFAM" id="SSF57903">
    <property type="entry name" value="FYVE/PHD zinc finger"/>
    <property type="match status" value="1"/>
</dbReference>
<dbReference type="Pfam" id="PF03184">
    <property type="entry name" value="DDE_1"/>
    <property type="match status" value="1"/>
</dbReference>
<evidence type="ECO:0000313" key="3">
    <source>
        <dbReference type="Proteomes" id="UP000192223"/>
    </source>
</evidence>
<evidence type="ECO:0000259" key="2">
    <source>
        <dbReference type="Pfam" id="PF03184"/>
    </source>
</evidence>